<dbReference type="AlphaFoldDB" id="A0A2T3KR10"/>
<dbReference type="InterPro" id="IPR008309">
    <property type="entry name" value="YdbL"/>
</dbReference>
<dbReference type="Pfam" id="PF07027">
    <property type="entry name" value="DUF1318"/>
    <property type="match status" value="1"/>
</dbReference>
<sequence>MFSKFHRSVIKTALIISVLCSANTAMALTLQQAKQQGLIGEANTGYVASVQSVPTAKVKQLVDDTNQKRKLGYQQISQQNNMSIEEVTALGRAKAKQKTLPGYYFQTKTGEWIKK</sequence>
<dbReference type="EMBL" id="PYNS01000027">
    <property type="protein sequence ID" value="PSV08666.1"/>
    <property type="molecule type" value="Genomic_DNA"/>
</dbReference>
<evidence type="ECO:0000256" key="1">
    <source>
        <dbReference type="SAM" id="SignalP"/>
    </source>
</evidence>
<dbReference type="PIRSF" id="PIRSF025560">
    <property type="entry name" value="UCP025560"/>
    <property type="match status" value="1"/>
</dbReference>
<dbReference type="RefSeq" id="WP_107185931.1">
    <property type="nucleotide sequence ID" value="NZ_CP131585.1"/>
</dbReference>
<evidence type="ECO:0000313" key="2">
    <source>
        <dbReference type="EMBL" id="PSV08666.1"/>
    </source>
</evidence>
<evidence type="ECO:0000313" key="3">
    <source>
        <dbReference type="Proteomes" id="UP000240530"/>
    </source>
</evidence>
<protein>
    <submittedName>
        <fullName evidence="2">DUF1318 domain-containing protein</fullName>
    </submittedName>
</protein>
<organism evidence="2 3">
    <name type="scientific">Photobacterium leiognathi subsp. mandapamensis</name>
    <name type="common">Photobacterium mandapamensis</name>
    <dbReference type="NCBI Taxonomy" id="48408"/>
    <lineage>
        <taxon>Bacteria</taxon>
        <taxon>Pseudomonadati</taxon>
        <taxon>Pseudomonadota</taxon>
        <taxon>Gammaproteobacteria</taxon>
        <taxon>Vibrionales</taxon>
        <taxon>Vibrionaceae</taxon>
        <taxon>Photobacterium</taxon>
    </lineage>
</organism>
<keyword evidence="1" id="KW-0732">Signal</keyword>
<accession>A0A2T3KR10</accession>
<comment type="caution">
    <text evidence="2">The sequence shown here is derived from an EMBL/GenBank/DDBJ whole genome shotgun (WGS) entry which is preliminary data.</text>
</comment>
<gene>
    <name evidence="2" type="ORF">C0W93_18090</name>
</gene>
<feature type="signal peptide" evidence="1">
    <location>
        <begin position="1"/>
        <end position="27"/>
    </location>
</feature>
<reference evidence="2 3" key="1">
    <citation type="submission" date="2018-03" db="EMBL/GenBank/DDBJ databases">
        <title>Whole genome sequencing of Histamine producing bacteria.</title>
        <authorList>
            <person name="Butler K."/>
        </authorList>
    </citation>
    <scope>NUCLEOTIDE SEQUENCE [LARGE SCALE GENOMIC DNA]</scope>
    <source>
        <strain evidence="2 3">Res.4.1</strain>
    </source>
</reference>
<proteinExistence type="predicted"/>
<dbReference type="Proteomes" id="UP000240530">
    <property type="component" value="Unassembled WGS sequence"/>
</dbReference>
<feature type="chain" id="PRO_5015784101" evidence="1">
    <location>
        <begin position="28"/>
        <end position="115"/>
    </location>
</feature>
<name>A0A2T3KR10_PHOLD</name>